<sequence>MSFSNKLAENFARVLEKSPYAVQDQLVKVQYVQQGNNVVFGRTVKPGEYSNLAYIGKILESTAGKSYLGADAWLDVTFPHVIYITGTRGSGKSFDLGVILEGISALQAPSAIQNDVTPITSILIDTQSQFWTLRFPPNQNIPANEQQLAELSRWNLKASGLANTRFYVPPGTTKFLGDEIELTVRPQDVTHAEWCALLGQEVYGPKGTS</sequence>
<keyword evidence="1" id="KW-0067">ATP-binding</keyword>
<keyword evidence="1" id="KW-0547">Nucleotide-binding</keyword>
<reference evidence="1 2" key="1">
    <citation type="submission" date="2020-03" db="EMBL/GenBank/DDBJ databases">
        <title>Sphingomonas sp. nov., isolated from fish.</title>
        <authorList>
            <person name="Hyun D.-W."/>
            <person name="Bae J.-W."/>
        </authorList>
    </citation>
    <scope>NUCLEOTIDE SEQUENCE [LARGE SCALE GENOMIC DNA]</scope>
    <source>
        <strain evidence="1 2">HDW15B</strain>
    </source>
</reference>
<gene>
    <name evidence="1" type="ORF">G7077_05100</name>
</gene>
<dbReference type="RefSeq" id="WP_166410769.1">
    <property type="nucleotide sequence ID" value="NZ_CP049869.1"/>
</dbReference>
<dbReference type="EMBL" id="CP049869">
    <property type="protein sequence ID" value="QIK78375.1"/>
    <property type="molecule type" value="Genomic_DNA"/>
</dbReference>
<protein>
    <submittedName>
        <fullName evidence="1">ATP-binding protein</fullName>
    </submittedName>
</protein>
<dbReference type="GO" id="GO:0005524">
    <property type="term" value="F:ATP binding"/>
    <property type="evidence" value="ECO:0007669"/>
    <property type="project" value="UniProtKB-KW"/>
</dbReference>
<accession>A0A6G7YNQ1</accession>
<dbReference type="Proteomes" id="UP000503222">
    <property type="component" value="Chromosome"/>
</dbReference>
<dbReference type="InterPro" id="IPR027417">
    <property type="entry name" value="P-loop_NTPase"/>
</dbReference>
<dbReference type="Gene3D" id="3.40.50.300">
    <property type="entry name" value="P-loop containing nucleotide triphosphate hydrolases"/>
    <property type="match status" value="1"/>
</dbReference>
<dbReference type="AlphaFoldDB" id="A0A6G7YNQ1"/>
<organism evidence="1 2">
    <name type="scientific">Sphingomonas piscis</name>
    <dbReference type="NCBI Taxonomy" id="2714943"/>
    <lineage>
        <taxon>Bacteria</taxon>
        <taxon>Pseudomonadati</taxon>
        <taxon>Pseudomonadota</taxon>
        <taxon>Alphaproteobacteria</taxon>
        <taxon>Sphingomonadales</taxon>
        <taxon>Sphingomonadaceae</taxon>
        <taxon>Sphingomonas</taxon>
    </lineage>
</organism>
<dbReference type="KEGG" id="spii:G7077_05100"/>
<name>A0A6G7YNQ1_9SPHN</name>
<keyword evidence="2" id="KW-1185">Reference proteome</keyword>
<proteinExistence type="predicted"/>
<evidence type="ECO:0000313" key="1">
    <source>
        <dbReference type="EMBL" id="QIK78375.1"/>
    </source>
</evidence>
<evidence type="ECO:0000313" key="2">
    <source>
        <dbReference type="Proteomes" id="UP000503222"/>
    </source>
</evidence>